<dbReference type="Proteomes" id="UP000887575">
    <property type="component" value="Unassembled WGS sequence"/>
</dbReference>
<name>A0AAF3ERW0_9BILA</name>
<evidence type="ECO:0000313" key="1">
    <source>
        <dbReference type="Proteomes" id="UP000887575"/>
    </source>
</evidence>
<protein>
    <submittedName>
        <fullName evidence="2">Uncharacterized protein</fullName>
    </submittedName>
</protein>
<dbReference type="WBParaSite" id="MBELARI_LOCUS16383">
    <property type="protein sequence ID" value="MBELARI_LOCUS16383"/>
    <property type="gene ID" value="MBELARI_LOCUS16383"/>
</dbReference>
<dbReference type="PANTHER" id="PTHR37433">
    <property type="entry name" value="PROTEIN CBG25136-RELATED"/>
    <property type="match status" value="1"/>
</dbReference>
<proteinExistence type="predicted"/>
<sequence>MRLTPTSNDYSGLLCFCNTTNCNTGTPSVTTNMWHTGNVTMNKQVMPLAEPRFNSCYMDTDNDGILDRWAMAAGAPGVQMSEEFYRVIEGNAEYSPFYLGLITSYQYSTSLVSIYYTCNQTITRQGCFSQDYSKALGKVEIGIMQFTAFHVFCDEHLCNKDLETAQKSAMNHQSDWSEANSESGSRTTLVSTKTSTKYFPSATKCYYDPNAFRVITDDEKHRDGTSMCNKKPPSLTLSNDSLKISLGNVTFPSTRMPMVNCSSYRTNYIYNGKESELKFWSNISKIVTDTACALWADLENNCNNYTSLEKLSTNQTIKCYLGYWHVTAETDTCMGHFCFYVEYQETVGPNSDYGRGCVSQDYSKASGRIEVCCTGVSLFEN</sequence>
<dbReference type="AlphaFoldDB" id="A0AAF3ERW0"/>
<evidence type="ECO:0000313" key="2">
    <source>
        <dbReference type="WBParaSite" id="MBELARI_LOCUS16383"/>
    </source>
</evidence>
<keyword evidence="1" id="KW-1185">Reference proteome</keyword>
<organism evidence="1 2">
    <name type="scientific">Mesorhabditis belari</name>
    <dbReference type="NCBI Taxonomy" id="2138241"/>
    <lineage>
        <taxon>Eukaryota</taxon>
        <taxon>Metazoa</taxon>
        <taxon>Ecdysozoa</taxon>
        <taxon>Nematoda</taxon>
        <taxon>Chromadorea</taxon>
        <taxon>Rhabditida</taxon>
        <taxon>Rhabditina</taxon>
        <taxon>Rhabditomorpha</taxon>
        <taxon>Rhabditoidea</taxon>
        <taxon>Rhabditidae</taxon>
        <taxon>Mesorhabditinae</taxon>
        <taxon>Mesorhabditis</taxon>
    </lineage>
</organism>
<reference evidence="2" key="1">
    <citation type="submission" date="2024-02" db="UniProtKB">
        <authorList>
            <consortium name="WormBaseParasite"/>
        </authorList>
    </citation>
    <scope>IDENTIFICATION</scope>
</reference>
<accession>A0AAF3ERW0</accession>